<dbReference type="NCBIfam" id="TIGR00322">
    <property type="entry name" value="diphth2_R"/>
    <property type="match status" value="2"/>
</dbReference>
<evidence type="ECO:0000256" key="7">
    <source>
        <dbReference type="SAM" id="MobiDB-lite"/>
    </source>
</evidence>
<evidence type="ECO:0000256" key="6">
    <source>
        <dbReference type="ARBA" id="ARBA00023014"/>
    </source>
</evidence>
<evidence type="ECO:0000256" key="3">
    <source>
        <dbReference type="ARBA" id="ARBA00006179"/>
    </source>
</evidence>
<evidence type="ECO:0000313" key="8">
    <source>
        <dbReference type="EMBL" id="CCL98888.1"/>
    </source>
</evidence>
<dbReference type="Gene3D" id="3.40.50.11840">
    <property type="entry name" value="Diphthamide synthesis DPH1/DPH2 domain 1"/>
    <property type="match status" value="1"/>
</dbReference>
<dbReference type="Pfam" id="PF01866">
    <property type="entry name" value="Diphthamide_syn"/>
    <property type="match status" value="1"/>
</dbReference>
<dbReference type="InterPro" id="IPR042263">
    <property type="entry name" value="DPH1/DPH2_1"/>
</dbReference>
<evidence type="ECO:0008006" key="10">
    <source>
        <dbReference type="Google" id="ProtNLM"/>
    </source>
</evidence>
<dbReference type="GO" id="GO:0051536">
    <property type="term" value="F:iron-sulfur cluster binding"/>
    <property type="evidence" value="ECO:0007669"/>
    <property type="project" value="UniProtKB-KW"/>
</dbReference>
<dbReference type="PANTHER" id="PTHR10762">
    <property type="entry name" value="DIPHTHAMIDE BIOSYNTHESIS PROTEIN"/>
    <property type="match status" value="1"/>
</dbReference>
<dbReference type="Proteomes" id="UP000006352">
    <property type="component" value="Unassembled WGS sequence"/>
</dbReference>
<keyword evidence="6" id="KW-0411">Iron-sulfur</keyword>
<dbReference type="OrthoDB" id="449241at2759"/>
<evidence type="ECO:0000256" key="5">
    <source>
        <dbReference type="ARBA" id="ARBA00023004"/>
    </source>
</evidence>
<dbReference type="InterPro" id="IPR016435">
    <property type="entry name" value="DPH1/DPH2"/>
</dbReference>
<comment type="similarity">
    <text evidence="3">Belongs to the DPH1/DPH2 family. DPH2 subfamily.</text>
</comment>
<dbReference type="STRING" id="599839.J4G0N8"/>
<dbReference type="Gene3D" id="3.40.50.11860">
    <property type="entry name" value="Diphthamide synthesis DPH1/DPH2 domain 3"/>
    <property type="match status" value="2"/>
</dbReference>
<accession>J4G0N8</accession>
<dbReference type="GeneID" id="24093799"/>
<dbReference type="EMBL" id="HE796904">
    <property type="protein sequence ID" value="CCL98888.1"/>
    <property type="molecule type" value="Genomic_DNA"/>
</dbReference>
<sequence>MSGPTSFSSSGEDVIARSIELNEDDITTLSQDELDDYYEINRTVDQIVQGDYARIALQFPDELLHDSVPIFRALKSKIGSGRELYVLADTSYGRQAFAPVFWDHSLIPVTLPRTLRSCVYETSRLPVIYIFGKRDVDPADCAKQLLNSLKTSSMGLESRSILFRHDVAYSHQADAILMQLRDLLPPSAHIFHSSPTVFMRPRDKNVCQATSDALTENSQPTSAPSGDPGSMKDYAVIYIGGESLTLTNLLVTHSFYEVHAYDPRTRVARLESARTNKLLMRRYSTMQKARDADVFGILIGTLGVGKLNPAKLANFLEIECFVLVACPENSIIEAKEFLRPIVTPYELEIALQAEQSWTGQYILDFNTLLAESRNDADDTLSEVQDEGLDQPIFSLVTGRYRQAKRYGDSANGENDARASALVLRNRENAVATSSNGAAGMIRRLSILRRTRI</sequence>
<keyword evidence="5" id="KW-0408">Iron</keyword>
<dbReference type="FunCoup" id="J4G0N8">
    <property type="interactions" value="648"/>
</dbReference>
<name>J4G0N8_9APHY</name>
<dbReference type="UniPathway" id="UPA00559"/>
<dbReference type="HOGENOM" id="CLU_015210_1_0_1"/>
<evidence type="ECO:0000256" key="2">
    <source>
        <dbReference type="ARBA" id="ARBA00005156"/>
    </source>
</evidence>
<organism evidence="8 9">
    <name type="scientific">Fibroporia radiculosa</name>
    <dbReference type="NCBI Taxonomy" id="599839"/>
    <lineage>
        <taxon>Eukaryota</taxon>
        <taxon>Fungi</taxon>
        <taxon>Dikarya</taxon>
        <taxon>Basidiomycota</taxon>
        <taxon>Agaricomycotina</taxon>
        <taxon>Agaricomycetes</taxon>
        <taxon>Polyporales</taxon>
        <taxon>Fibroporiaceae</taxon>
        <taxon>Fibroporia</taxon>
    </lineage>
</organism>
<comment type="cofactor">
    <cofactor evidence="1">
        <name>[4Fe-4S] cluster</name>
        <dbReference type="ChEBI" id="CHEBI:49883"/>
    </cofactor>
</comment>
<evidence type="ECO:0000256" key="4">
    <source>
        <dbReference type="ARBA" id="ARBA00022723"/>
    </source>
</evidence>
<dbReference type="RefSeq" id="XP_012178171.1">
    <property type="nucleotide sequence ID" value="XM_012322781.1"/>
</dbReference>
<gene>
    <name evidence="8" type="ORF">FIBRA_00895</name>
</gene>
<dbReference type="GO" id="GO:0046872">
    <property type="term" value="F:metal ion binding"/>
    <property type="evidence" value="ECO:0007669"/>
    <property type="project" value="UniProtKB-KW"/>
</dbReference>
<dbReference type="GO" id="GO:0017183">
    <property type="term" value="P:protein histidyl modification to diphthamide"/>
    <property type="evidence" value="ECO:0007669"/>
    <property type="project" value="UniProtKB-UniPathway"/>
</dbReference>
<dbReference type="FunFam" id="3.40.50.11860:FF:000001">
    <property type="entry name" value="2-(3-amino-3-carboxypropyl)histidine synthase subunit 2"/>
    <property type="match status" value="1"/>
</dbReference>
<keyword evidence="9" id="KW-1185">Reference proteome</keyword>
<feature type="compositionally biased region" description="Polar residues" evidence="7">
    <location>
        <begin position="209"/>
        <end position="224"/>
    </location>
</feature>
<dbReference type="InterPro" id="IPR042265">
    <property type="entry name" value="DPH1/DPH2_3"/>
</dbReference>
<protein>
    <recommendedName>
        <fullName evidence="10">2-(3-amino-3-carboxypropyl)histidine synthase subunit 2</fullName>
    </recommendedName>
</protein>
<evidence type="ECO:0000256" key="1">
    <source>
        <dbReference type="ARBA" id="ARBA00001966"/>
    </source>
</evidence>
<reference evidence="8 9" key="1">
    <citation type="journal article" date="2012" name="Appl. Environ. Microbiol.">
        <title>Short-read sequencing for genomic analysis of the brown rot fungus Fibroporia radiculosa.</title>
        <authorList>
            <person name="Tang J.D."/>
            <person name="Perkins A.D."/>
            <person name="Sonstegard T.S."/>
            <person name="Schroeder S.G."/>
            <person name="Burgess S.C."/>
            <person name="Diehl S.V."/>
        </authorList>
    </citation>
    <scope>NUCLEOTIDE SEQUENCE [LARGE SCALE GENOMIC DNA]</scope>
    <source>
        <strain evidence="8 9">TFFH 294</strain>
    </source>
</reference>
<keyword evidence="4" id="KW-0479">Metal-binding</keyword>
<dbReference type="AlphaFoldDB" id="J4G0N8"/>
<dbReference type="PANTHER" id="PTHR10762:SF2">
    <property type="entry name" value="2-(3-AMINO-3-CARBOXYPROPYL)HISTIDINE SYNTHASE SUBUNIT 2"/>
    <property type="match status" value="1"/>
</dbReference>
<comment type="pathway">
    <text evidence="2">Protein modification; peptidyl-diphthamide biosynthesis.</text>
</comment>
<evidence type="ECO:0000313" key="9">
    <source>
        <dbReference type="Proteomes" id="UP000006352"/>
    </source>
</evidence>
<proteinExistence type="inferred from homology"/>
<dbReference type="SFLD" id="SFLDS00032">
    <property type="entry name" value="Radical_SAM_3-amino-3-carboxyp"/>
    <property type="match status" value="1"/>
</dbReference>
<dbReference type="GO" id="GO:0090560">
    <property type="term" value="F:2-(3-amino-3-carboxypropyl)histidine synthase activity"/>
    <property type="evidence" value="ECO:0007669"/>
    <property type="project" value="InterPro"/>
</dbReference>
<dbReference type="InParanoid" id="J4G0N8"/>
<feature type="region of interest" description="Disordered" evidence="7">
    <location>
        <begin position="209"/>
        <end position="228"/>
    </location>
</feature>